<dbReference type="EMBL" id="CP047901">
    <property type="protein sequence ID" value="QHO63465.1"/>
    <property type="molecule type" value="Genomic_DNA"/>
</dbReference>
<proteinExistence type="predicted"/>
<evidence type="ECO:0000313" key="3">
    <source>
        <dbReference type="Proteomes" id="UP000463983"/>
    </source>
</evidence>
<name>A0A857N5D7_9BACT</name>
<reference evidence="3" key="1">
    <citation type="journal article" date="2020" name="Microorganisms">
        <title>Complete Genome of a Member of a New Bacterial Lineage in the Microgenomates Group Reveals an Unusual Nucleotide Composition Disparity Between Two Strands of DNA and Limited Metabolic Potential.</title>
        <authorList>
            <person name="Kadnikov V.V."/>
            <person name="Mardanov A.V."/>
            <person name="Beletsky A.V."/>
            <person name="Karnachuk O.V."/>
            <person name="Ravin N.V."/>
        </authorList>
    </citation>
    <scope>NUCLEOTIDE SEQUENCE [LARGE SCALE GENOMIC DNA]</scope>
</reference>
<dbReference type="Proteomes" id="UP000463983">
    <property type="component" value="Chromosome"/>
</dbReference>
<feature type="region of interest" description="Disordered" evidence="1">
    <location>
        <begin position="24"/>
        <end position="75"/>
    </location>
</feature>
<evidence type="ECO:0000256" key="1">
    <source>
        <dbReference type="SAM" id="MobiDB-lite"/>
    </source>
</evidence>
<dbReference type="AlphaFoldDB" id="A0A857N5D7"/>
<feature type="compositionally biased region" description="Pro residues" evidence="1">
    <location>
        <begin position="63"/>
        <end position="75"/>
    </location>
</feature>
<evidence type="ECO:0000313" key="2">
    <source>
        <dbReference type="EMBL" id="QHO63465.1"/>
    </source>
</evidence>
<dbReference type="KEGG" id="caqa:MICH65_0484"/>
<accession>A0A857N5D7</accession>
<protein>
    <submittedName>
        <fullName evidence="2">Uncharacterized protein</fullName>
    </submittedName>
</protein>
<keyword evidence="3" id="KW-1185">Reference proteome</keyword>
<organism evidence="2 3">
    <name type="scientific">Candidatus Chazhemtobacterium aquaticus</name>
    <dbReference type="NCBI Taxonomy" id="2715735"/>
    <lineage>
        <taxon>Bacteria</taxon>
        <taxon>Candidatus Chazhemtobacteraceae</taxon>
        <taxon>Candidatus Chazhemtobacterium</taxon>
    </lineage>
</organism>
<sequence length="75" mass="8016">MPDEKRDPKTGMTYVEIGGTKYYVDNSGGLHKSPADVISENQRTEGDYSRGSSGGCPQDSNLVPPPPPDPPAPKK</sequence>
<gene>
    <name evidence="2" type="ORF">MICH65_0484</name>
</gene>